<dbReference type="InterPro" id="IPR006171">
    <property type="entry name" value="TOPRIM_dom"/>
</dbReference>
<dbReference type="Pfam" id="PF08707">
    <property type="entry name" value="PriCT_2"/>
    <property type="match status" value="1"/>
</dbReference>
<dbReference type="GO" id="GO:0016817">
    <property type="term" value="F:hydrolase activity, acting on acid anhydrides"/>
    <property type="evidence" value="ECO:0007669"/>
    <property type="project" value="InterPro"/>
</dbReference>
<evidence type="ECO:0000313" key="4">
    <source>
        <dbReference type="EMBL" id="ART52179.1"/>
    </source>
</evidence>
<proteinExistence type="predicted"/>
<feature type="region of interest" description="Disordered" evidence="1">
    <location>
        <begin position="1"/>
        <end position="24"/>
    </location>
</feature>
<sequence>MSPGSQNPHTGPSTSAHSEDPERVRAALSHLSPETRAVWVRQAMAIKSEFDDDGFEIWDQWSSLSDAYRAIDARDVWKSVKAGKGITIASLFYDAKQAGWKDDTSYKKPSDAEIEQRRKQRAERDALAAAQDLAAQEAAAVKAQALWDAAAPCEGHAYLARKGVKSHGLRYGRFEIEIVDPDTGEVKILGMQALLMPIMDRSRKIWTLQAFSAKPDGRKSLLKNGRKSGNFFVIGSKPLVVDGRPVFILVEGYATGASVHEATGHMVMVCVDAGNLRAVARSIRARSPDALIVIAADNDTGTEGNPGLTEANKAAKESGCLVVYPPNGGDFNDLHVALDIEAVADVICRVLESPTPHPEGFSPVAQLPGDALRPVTDVLKVPREHQMDTLAGESDDHFLVLGFHGEQYIFYHKAKRQVISRTRKDFTEVGLAELAPINWWETSFPSKNGVDKTRAAEWIFEVANRRGPFDPQDRLRGRGAWMDNNRIVFHHGDRLTVEGVNMDLYATLGRYIYEASDPLPDLCVPATNDDGLHLIKVAQMASWKNPSSVMLLAGWVFLAPICGVLNWRPHIWVSGPAGSGKSSILERYVGSLLGRFKVQVDGGDSSAAGIRQTLRGDASPVILDEAESNSDQGRNRIREILTLARGASSAGDASVVKGTVGGKAMEFRIRSMFCFGSIGTVLVGRASDASRFSLLELISPRRNEKNCDNWPQMNRMLIAIAADKSWPARLLARALQMAPVVQECINIFSTAVADKLDGNRRHGDQYGTLLAGYWCLYNTEALNPEMAREIVDRIHFDDYVERSAAPDASRCLDQLLDATIIEKGSSVAVRTLVGLAAGYWSSGVDISADRAKQMLQERGMTVTKLGNKGQFFAVIRDGSSIGTLLRGTPFESDWQSHLPRVEGYEALPATSFGRGSKNRAHGFPLNQIVSAPNDVPPI</sequence>
<dbReference type="InterPro" id="IPR014819">
    <property type="entry name" value="PriCT_2"/>
</dbReference>
<dbReference type="InterPro" id="IPR034154">
    <property type="entry name" value="TOPRIM_DnaG/twinkle"/>
</dbReference>
<gene>
    <name evidence="4" type="ORF">CBP34_11675</name>
</gene>
<protein>
    <recommendedName>
        <fullName evidence="6">Toprim domain-containing protein</fullName>
    </recommendedName>
</protein>
<dbReference type="AlphaFoldDB" id="A0A240U2T6"/>
<dbReference type="CDD" id="cd01029">
    <property type="entry name" value="TOPRIM_primases"/>
    <property type="match status" value="1"/>
</dbReference>
<reference evidence="4 5" key="1">
    <citation type="submission" date="2017-05" db="EMBL/GenBank/DDBJ databases">
        <title>Polyphasic characterization of four soil-derived phenanthrene-degrading Acidovorax strains and proposal of Acidovorax phenanthrenivorans sp. nov.</title>
        <authorList>
            <person name="Singleton D.R."/>
            <person name="Lee J."/>
            <person name="Dickey A.N."/>
            <person name="Stroud A."/>
            <person name="Scholl E.H."/>
            <person name="Wright F.A."/>
            <person name="Aitken M.D."/>
        </authorList>
    </citation>
    <scope>NUCLEOTIDE SEQUENCE [LARGE SCALE GENOMIC DNA]</scope>
    <source>
        <strain evidence="4">NA3</strain>
    </source>
</reference>
<evidence type="ECO:0000259" key="3">
    <source>
        <dbReference type="Pfam" id="PF13362"/>
    </source>
</evidence>
<accession>A0A240U2T6</accession>
<keyword evidence="5" id="KW-1185">Reference proteome</keyword>
<feature type="domain" description="Toprim" evidence="3">
    <location>
        <begin position="248"/>
        <end position="336"/>
    </location>
</feature>
<dbReference type="SUPFAM" id="SSF52540">
    <property type="entry name" value="P-loop containing nucleoside triphosphate hydrolases"/>
    <property type="match status" value="1"/>
</dbReference>
<evidence type="ECO:0008006" key="6">
    <source>
        <dbReference type="Google" id="ProtNLM"/>
    </source>
</evidence>
<dbReference type="Pfam" id="PF13362">
    <property type="entry name" value="Toprim_3"/>
    <property type="match status" value="1"/>
</dbReference>
<evidence type="ECO:0000259" key="2">
    <source>
        <dbReference type="Pfam" id="PF08707"/>
    </source>
</evidence>
<evidence type="ECO:0000313" key="5">
    <source>
        <dbReference type="Proteomes" id="UP000194432"/>
    </source>
</evidence>
<dbReference type="EMBL" id="CP021361">
    <property type="protein sequence ID" value="ART52179.1"/>
    <property type="molecule type" value="Genomic_DNA"/>
</dbReference>
<organism evidence="4 5">
    <name type="scientific">Acidovorax carolinensis</name>
    <dbReference type="NCBI Taxonomy" id="553814"/>
    <lineage>
        <taxon>Bacteria</taxon>
        <taxon>Pseudomonadati</taxon>
        <taxon>Pseudomonadota</taxon>
        <taxon>Betaproteobacteria</taxon>
        <taxon>Burkholderiales</taxon>
        <taxon>Comamonadaceae</taxon>
        <taxon>Acidovorax</taxon>
    </lineage>
</organism>
<dbReference type="KEGG" id="acin:CBP34_11675"/>
<feature type="compositionally biased region" description="Polar residues" evidence="1">
    <location>
        <begin position="1"/>
        <end position="16"/>
    </location>
</feature>
<feature type="domain" description="Primase C-terminal 2" evidence="2">
    <location>
        <begin position="25"/>
        <end position="95"/>
    </location>
</feature>
<name>A0A240U2T6_9BURK</name>
<dbReference type="InterPro" id="IPR027417">
    <property type="entry name" value="P-loop_NTPase"/>
</dbReference>
<dbReference type="Proteomes" id="UP000194432">
    <property type="component" value="Chromosome 1"/>
</dbReference>
<evidence type="ECO:0000256" key="1">
    <source>
        <dbReference type="SAM" id="MobiDB-lite"/>
    </source>
</evidence>